<dbReference type="CDD" id="cd00096">
    <property type="entry name" value="Ig"/>
    <property type="match status" value="2"/>
</dbReference>
<evidence type="ECO:0000256" key="4">
    <source>
        <dbReference type="SAM" id="SignalP"/>
    </source>
</evidence>
<evidence type="ECO:0000313" key="8">
    <source>
        <dbReference type="Proteomes" id="UP001497623"/>
    </source>
</evidence>
<dbReference type="SMART" id="SM00060">
    <property type="entry name" value="FN3"/>
    <property type="match status" value="2"/>
</dbReference>
<dbReference type="PANTHER" id="PTHR44170:SF56">
    <property type="entry name" value="FIBRONECTIN TYPE-III DOMAIN-CONTAINING PROTEIN"/>
    <property type="match status" value="1"/>
</dbReference>
<feature type="domain" description="Ig-like" evidence="5">
    <location>
        <begin position="409"/>
        <end position="478"/>
    </location>
</feature>
<dbReference type="PROSITE" id="PS50835">
    <property type="entry name" value="IG_LIKE"/>
    <property type="match status" value="4"/>
</dbReference>
<feature type="domain" description="Fibronectin type-III" evidence="6">
    <location>
        <begin position="691"/>
        <end position="790"/>
    </location>
</feature>
<evidence type="ECO:0000259" key="5">
    <source>
        <dbReference type="PROSITE" id="PS50835"/>
    </source>
</evidence>
<gene>
    <name evidence="7" type="ORF">MNOR_LOCUS2993</name>
</gene>
<dbReference type="GO" id="GO:0009653">
    <property type="term" value="P:anatomical structure morphogenesis"/>
    <property type="evidence" value="ECO:0007669"/>
    <property type="project" value="UniProtKB-ARBA"/>
</dbReference>
<dbReference type="GO" id="GO:0098609">
    <property type="term" value="P:cell-cell adhesion"/>
    <property type="evidence" value="ECO:0007669"/>
    <property type="project" value="TreeGrafter"/>
</dbReference>
<name>A0AAV2PQC0_MEGNR</name>
<dbReference type="PANTHER" id="PTHR44170">
    <property type="entry name" value="PROTEIN SIDEKICK"/>
    <property type="match status" value="1"/>
</dbReference>
<feature type="domain" description="Fibronectin type-III" evidence="6">
    <location>
        <begin position="482"/>
        <end position="585"/>
    </location>
</feature>
<dbReference type="Pfam" id="PF07679">
    <property type="entry name" value="I-set"/>
    <property type="match status" value="2"/>
</dbReference>
<evidence type="ECO:0000259" key="6">
    <source>
        <dbReference type="PROSITE" id="PS50853"/>
    </source>
</evidence>
<keyword evidence="2" id="KW-1015">Disulfide bond</keyword>
<evidence type="ECO:0000256" key="1">
    <source>
        <dbReference type="ARBA" id="ARBA00022737"/>
    </source>
</evidence>
<dbReference type="GO" id="GO:0030154">
    <property type="term" value="P:cell differentiation"/>
    <property type="evidence" value="ECO:0007669"/>
    <property type="project" value="UniProtKB-ARBA"/>
</dbReference>
<dbReference type="InterPro" id="IPR003598">
    <property type="entry name" value="Ig_sub2"/>
</dbReference>
<feature type="domain" description="Ig-like" evidence="5">
    <location>
        <begin position="792"/>
        <end position="899"/>
    </location>
</feature>
<dbReference type="InterPro" id="IPR036179">
    <property type="entry name" value="Ig-like_dom_sf"/>
</dbReference>
<feature type="compositionally biased region" description="Acidic residues" evidence="3">
    <location>
        <begin position="256"/>
        <end position="272"/>
    </location>
</feature>
<feature type="domain" description="Ig-like" evidence="5">
    <location>
        <begin position="66"/>
        <end position="172"/>
    </location>
</feature>
<dbReference type="InterPro" id="IPR013783">
    <property type="entry name" value="Ig-like_fold"/>
</dbReference>
<evidence type="ECO:0000256" key="3">
    <source>
        <dbReference type="SAM" id="MobiDB-lite"/>
    </source>
</evidence>
<dbReference type="SMART" id="SM00409">
    <property type="entry name" value="IG"/>
    <property type="match status" value="4"/>
</dbReference>
<keyword evidence="8" id="KW-1185">Reference proteome</keyword>
<dbReference type="Proteomes" id="UP001497623">
    <property type="component" value="Unassembled WGS sequence"/>
</dbReference>
<dbReference type="InterPro" id="IPR003599">
    <property type="entry name" value="Ig_sub"/>
</dbReference>
<dbReference type="SMART" id="SM00408">
    <property type="entry name" value="IGc2"/>
    <property type="match status" value="3"/>
</dbReference>
<feature type="compositionally biased region" description="Acidic residues" evidence="3">
    <location>
        <begin position="336"/>
        <end position="367"/>
    </location>
</feature>
<feature type="compositionally biased region" description="Acidic residues" evidence="3">
    <location>
        <begin position="238"/>
        <end position="248"/>
    </location>
</feature>
<feature type="compositionally biased region" description="Basic and acidic residues" evidence="3">
    <location>
        <begin position="203"/>
        <end position="220"/>
    </location>
</feature>
<dbReference type="PROSITE" id="PS50853">
    <property type="entry name" value="FN3"/>
    <property type="match status" value="2"/>
</dbReference>
<dbReference type="Pfam" id="PF00041">
    <property type="entry name" value="fn3"/>
    <property type="match status" value="2"/>
</dbReference>
<dbReference type="SUPFAM" id="SSF49265">
    <property type="entry name" value="Fibronectin type III"/>
    <property type="match status" value="1"/>
</dbReference>
<proteinExistence type="predicted"/>
<organism evidence="7 8">
    <name type="scientific">Meganyctiphanes norvegica</name>
    <name type="common">Northern krill</name>
    <name type="synonym">Thysanopoda norvegica</name>
    <dbReference type="NCBI Taxonomy" id="48144"/>
    <lineage>
        <taxon>Eukaryota</taxon>
        <taxon>Metazoa</taxon>
        <taxon>Ecdysozoa</taxon>
        <taxon>Arthropoda</taxon>
        <taxon>Crustacea</taxon>
        <taxon>Multicrustacea</taxon>
        <taxon>Malacostraca</taxon>
        <taxon>Eumalacostraca</taxon>
        <taxon>Eucarida</taxon>
        <taxon>Euphausiacea</taxon>
        <taxon>Euphausiidae</taxon>
        <taxon>Meganyctiphanes</taxon>
    </lineage>
</organism>
<feature type="domain" description="Ig-like" evidence="5">
    <location>
        <begin position="592"/>
        <end position="685"/>
    </location>
</feature>
<dbReference type="Gene3D" id="2.60.40.10">
    <property type="entry name" value="Immunoglobulins"/>
    <property type="match status" value="6"/>
</dbReference>
<sequence>MWTQWLVLTGLIVASLLQGGSGAAVGEDDEADSDRRAALRYVFDRFFQRDLQSESATDNEIILRRKRAVIISTADDFTVEKGEDVTLPCEVNNPGRNYIVWKKDGTDIIKVKKMGRKWKVARRYSILHIDTGDMSLDETSLTLHDVDVDDQGEYSCTVEGQDTKVEHTLTIQDHTTVTTDAPSDNEDEDYYDDYYENYDDIFGNDKKDEPENKEDKEEIGTNKYETFPEEEHSKSSSNEEELGDDYYDDYYKDLFDENDNEETEVEDPEEIETTVLPPRAPVERSTTETPTEAPPPEPTEPARTWGWSFWGRKPITTVQTTTTSEPPTTTERTMESEDDEYSYDYDEYDDESEEDEKDIENEENISETDEKNQDKESFNDVEELSNDDEKNVRAEALQVAVDKKGMACLACTLPLMGDDHHGQEDVEWKHNNITISPDGESIVALRDGDMHTLLLTSVRREDLGEYRCIVGENEAVIHLVAFPTKPIYKMVDKNSDGNYKIVWEAKGLVPIDSYSITYRERNSPSEWWQQEGPFEVSPSSDDTYSHTFHNLQPYSDYEAIVSTIYQDMATTGDPFPFSVKRTGDMYPSSQKPGNGLVRAWMKQPTAQAKDQALELVCIMDTKRRTKVQWFHGHDPDAPVEDGKRITSYQKGKKNILKFTSVEPSDLGEYRCQGQTPSGIKEATVQLVAFPPPANNQEITELTSGIYKLTWESTGLAPVSSYSITYRKRDSTSEGWHQIGPIQVKDDTYGDKYSYVFTNLQPSSSYDAIVSTIYRDLATTGEPFSFTTKDASPVVTSTSNADMNSGMGSNVRVWMEQPVVHADIGTSSQLVCVMEDEQHDMQVEWYHGQHKVLTDNQRSITREDNRSILQFSSITTEDLGTYQCIAYNKFGQTNAFARLTSGAEVSISPPRGVLRSEDVTQWWSLTQAIFSDVHKYLKTLTRIPQPTDLVFV</sequence>
<protein>
    <submittedName>
        <fullName evidence="7">Uncharacterized protein</fullName>
    </submittedName>
</protein>
<dbReference type="Pfam" id="PF13927">
    <property type="entry name" value="Ig_3"/>
    <property type="match status" value="1"/>
</dbReference>
<reference evidence="7 8" key="1">
    <citation type="submission" date="2024-05" db="EMBL/GenBank/DDBJ databases">
        <authorList>
            <person name="Wallberg A."/>
        </authorList>
    </citation>
    <scope>NUCLEOTIDE SEQUENCE [LARGE SCALE GENOMIC DNA]</scope>
</reference>
<dbReference type="EMBL" id="CAXKWB010000976">
    <property type="protein sequence ID" value="CAL4062978.1"/>
    <property type="molecule type" value="Genomic_DNA"/>
</dbReference>
<keyword evidence="1" id="KW-0677">Repeat</keyword>
<feature type="compositionally biased region" description="Basic and acidic residues" evidence="3">
    <location>
        <begin position="368"/>
        <end position="378"/>
    </location>
</feature>
<comment type="caution">
    <text evidence="7">The sequence shown here is derived from an EMBL/GenBank/DDBJ whole genome shotgun (WGS) entry which is preliminary data.</text>
</comment>
<dbReference type="InterPro" id="IPR013098">
    <property type="entry name" value="Ig_I-set"/>
</dbReference>
<evidence type="ECO:0000256" key="2">
    <source>
        <dbReference type="ARBA" id="ARBA00023157"/>
    </source>
</evidence>
<feature type="region of interest" description="Disordered" evidence="3">
    <location>
        <begin position="198"/>
        <end position="390"/>
    </location>
</feature>
<dbReference type="InterPro" id="IPR007110">
    <property type="entry name" value="Ig-like_dom"/>
</dbReference>
<feature type="signal peptide" evidence="4">
    <location>
        <begin position="1"/>
        <end position="22"/>
    </location>
</feature>
<evidence type="ECO:0000313" key="7">
    <source>
        <dbReference type="EMBL" id="CAL4062978.1"/>
    </source>
</evidence>
<dbReference type="InterPro" id="IPR003961">
    <property type="entry name" value="FN3_dom"/>
</dbReference>
<keyword evidence="4" id="KW-0732">Signal</keyword>
<dbReference type="AlphaFoldDB" id="A0AAV2PQC0"/>
<feature type="non-terminal residue" evidence="7">
    <location>
        <position position="951"/>
    </location>
</feature>
<feature type="chain" id="PRO_5044022088" evidence="4">
    <location>
        <begin position="23"/>
        <end position="951"/>
    </location>
</feature>
<dbReference type="InterPro" id="IPR036116">
    <property type="entry name" value="FN3_sf"/>
</dbReference>
<accession>A0AAV2PQC0</accession>
<feature type="compositionally biased region" description="Low complexity" evidence="3">
    <location>
        <begin position="316"/>
        <end position="331"/>
    </location>
</feature>
<dbReference type="SUPFAM" id="SSF48726">
    <property type="entry name" value="Immunoglobulin"/>
    <property type="match status" value="4"/>
</dbReference>
<dbReference type="CDD" id="cd00063">
    <property type="entry name" value="FN3"/>
    <property type="match status" value="2"/>
</dbReference>